<dbReference type="PANTHER" id="PTHR15537">
    <property type="entry name" value="F-BOX ONLY PROTEIN 7"/>
    <property type="match status" value="1"/>
</dbReference>
<comment type="caution">
    <text evidence="3">The sequence shown here is derived from an EMBL/GenBank/DDBJ whole genome shotgun (WGS) entry which is preliminary data.</text>
</comment>
<dbReference type="GO" id="GO:1903599">
    <property type="term" value="P:positive regulation of autophagy of mitochondrion"/>
    <property type="evidence" value="ECO:0007669"/>
    <property type="project" value="TreeGrafter"/>
</dbReference>
<dbReference type="EMBL" id="JAGKHQ010000015">
    <property type="protein sequence ID" value="KAG7496943.1"/>
    <property type="molecule type" value="Genomic_DNA"/>
</dbReference>
<evidence type="ECO:0000259" key="2">
    <source>
        <dbReference type="PROSITE" id="PS50181"/>
    </source>
</evidence>
<dbReference type="Pfam" id="PF09741">
    <property type="entry name" value="DUF2045"/>
    <property type="match status" value="1"/>
</dbReference>
<dbReference type="Pfam" id="PF11566">
    <property type="entry name" value="PI31_Prot_N"/>
    <property type="match status" value="1"/>
</dbReference>
<dbReference type="Pfam" id="PF12937">
    <property type="entry name" value="F-box-like"/>
    <property type="match status" value="1"/>
</dbReference>
<dbReference type="InterPro" id="IPR001810">
    <property type="entry name" value="F-box_dom"/>
</dbReference>
<feature type="domain" description="F-box" evidence="2">
    <location>
        <begin position="334"/>
        <end position="380"/>
    </location>
</feature>
<accession>A0AAV6QUW9</accession>
<feature type="region of interest" description="Disordered" evidence="1">
    <location>
        <begin position="115"/>
        <end position="165"/>
    </location>
</feature>
<name>A0AAV6QUW9_SOLSE</name>
<sequence length="593" mass="64750">MKTVVRKTRFPVADVLCLHRNSSDESHGSVGFISLIHHYEAADPDQPNTLLSGHGLSEDTQFRLSLNGSEFLSDSGQTLSSCGIVSGDLICVVLPKSATAAANAAATATATAKVSTLTPPISHRENQATPTKPTTPTTALTESEVAMETPDAAAETSEDAADPGPSMCSWEPMLCSEVEDGQAPASLELLYVSAGITSPSDAIMVVGHLLMTETGFIPQARELKPGEMPDGWRSSGDSYRLHYTHPLCESSVAMVIGMCMGPVLVITATLKSNDSVASVRKLCVNPCSYVTDEWPGDSAAAAFKDLRKLTRVFKDQLSYPLIAAAREAMALPEAFGLAALPTELLLRIIRLLDVESVLGLSAVSRRLNAATADWTLWRHLCRRDFAGPVLDTSTGTNWKDLYKMLHIRRAERRRVSRRHLLPPPFLPHPRDIFIPTPLPLPLHPPLPGIIGEDGPGERLLLPLLREPGPSGARSPDCHEPCGAEMASFPGLCKSVVVGPAEEDGDTDGSLQHMLKAIADERNRLNIRQEISGLGCFKDDRIVFWTWMFSTYFMEKWTPRQDDMLFYVRRKLSYVSADNSDGKKVTTRHFNEVK</sequence>
<dbReference type="AlphaFoldDB" id="A0AAV6QUW9"/>
<dbReference type="PROSITE" id="PS50181">
    <property type="entry name" value="FBOX"/>
    <property type="match status" value="1"/>
</dbReference>
<keyword evidence="4" id="KW-1185">Reference proteome</keyword>
<feature type="compositionally biased region" description="Low complexity" evidence="1">
    <location>
        <begin position="129"/>
        <end position="138"/>
    </location>
</feature>
<proteinExistence type="predicted"/>
<dbReference type="PANTHER" id="PTHR15537:SF2">
    <property type="entry name" value="F-BOX ONLY PROTEIN 7"/>
    <property type="match status" value="1"/>
</dbReference>
<evidence type="ECO:0000256" key="1">
    <source>
        <dbReference type="SAM" id="MobiDB-lite"/>
    </source>
</evidence>
<dbReference type="InterPro" id="IPR047118">
    <property type="entry name" value="Fbxo7"/>
</dbReference>
<organism evidence="3 4">
    <name type="scientific">Solea senegalensis</name>
    <name type="common">Senegalese sole</name>
    <dbReference type="NCBI Taxonomy" id="28829"/>
    <lineage>
        <taxon>Eukaryota</taxon>
        <taxon>Metazoa</taxon>
        <taxon>Chordata</taxon>
        <taxon>Craniata</taxon>
        <taxon>Vertebrata</taxon>
        <taxon>Euteleostomi</taxon>
        <taxon>Actinopterygii</taxon>
        <taxon>Neopterygii</taxon>
        <taxon>Teleostei</taxon>
        <taxon>Neoteleostei</taxon>
        <taxon>Acanthomorphata</taxon>
        <taxon>Carangaria</taxon>
        <taxon>Pleuronectiformes</taxon>
        <taxon>Pleuronectoidei</taxon>
        <taxon>Soleidae</taxon>
        <taxon>Solea</taxon>
    </lineage>
</organism>
<protein>
    <submittedName>
        <fullName evidence="3">F-box only protein 7</fullName>
    </submittedName>
</protein>
<gene>
    <name evidence="3" type="ORF">JOB18_028374</name>
</gene>
<dbReference type="InterPro" id="IPR019141">
    <property type="entry name" value="DUF2045"/>
</dbReference>
<evidence type="ECO:0000313" key="4">
    <source>
        <dbReference type="Proteomes" id="UP000693946"/>
    </source>
</evidence>
<dbReference type="Proteomes" id="UP000693946">
    <property type="component" value="Linkage Group LG3"/>
</dbReference>
<dbReference type="GO" id="GO:0019901">
    <property type="term" value="F:protein kinase binding"/>
    <property type="evidence" value="ECO:0007669"/>
    <property type="project" value="InterPro"/>
</dbReference>
<dbReference type="InterPro" id="IPR021625">
    <property type="entry name" value="PI31_Prot_N"/>
</dbReference>
<reference evidence="3 4" key="1">
    <citation type="journal article" date="2021" name="Sci. Rep.">
        <title>Chromosome anchoring in Senegalese sole (Solea senegalensis) reveals sex-associated markers and genome rearrangements in flatfish.</title>
        <authorList>
            <person name="Guerrero-Cozar I."/>
            <person name="Gomez-Garrido J."/>
            <person name="Berbel C."/>
            <person name="Martinez-Blanch J.F."/>
            <person name="Alioto T."/>
            <person name="Claros M.G."/>
            <person name="Gagnaire P.A."/>
            <person name="Manchado M."/>
        </authorList>
    </citation>
    <scope>NUCLEOTIDE SEQUENCE [LARGE SCALE GENOMIC DNA]</scope>
    <source>
        <strain evidence="3">Sse05_10M</strain>
    </source>
</reference>
<evidence type="ECO:0000313" key="3">
    <source>
        <dbReference type="EMBL" id="KAG7496943.1"/>
    </source>
</evidence>